<keyword evidence="1" id="KW-0695">RNA-directed DNA polymerase</keyword>
<accession>A0A2S2R4W9</accession>
<name>A0A2S2R4W9_9HEMI</name>
<sequence length="313" mass="35922">MTAPKLFYPSTDRIKFHNIVDQEITLNVKLKTHEDIDNAVDKFTSIIQSAAWASQSKSTPTSNSILSLPIHIRSLITDKRRARARYQSSRLPSHRALYNKLSNSLKKQLLKYKLNIFEQKLSNLSSSDGSLWRETNKLLQYKFSLPPLTKIDNSIAITDEDKAETFRQHLAEIFKPHPDVNNPNLTSKIIQYLDCPMPLHLPEKCFTPNEIKTAIQKYSTKKTPGFDLITAEVAGCLPKKAILFLTYLFNATLRLSYFPLLWKFSIIIMIPKPDKPPDLPSSYRPISLLPFLGKILERLILKRLLPYISTNKI</sequence>
<evidence type="ECO:0000313" key="1">
    <source>
        <dbReference type="EMBL" id="MBY85046.1"/>
    </source>
</evidence>
<gene>
    <name evidence="1" type="ORF">g.125640</name>
</gene>
<keyword evidence="1" id="KW-0808">Transferase</keyword>
<keyword evidence="1" id="KW-0548">Nucleotidyltransferase</keyword>
<dbReference type="AlphaFoldDB" id="A0A2S2R4W9"/>
<organism evidence="1">
    <name type="scientific">Sipha flava</name>
    <name type="common">yellow sugarcane aphid</name>
    <dbReference type="NCBI Taxonomy" id="143950"/>
    <lineage>
        <taxon>Eukaryota</taxon>
        <taxon>Metazoa</taxon>
        <taxon>Ecdysozoa</taxon>
        <taxon>Arthropoda</taxon>
        <taxon>Hexapoda</taxon>
        <taxon>Insecta</taxon>
        <taxon>Pterygota</taxon>
        <taxon>Neoptera</taxon>
        <taxon>Paraneoptera</taxon>
        <taxon>Hemiptera</taxon>
        <taxon>Sternorrhyncha</taxon>
        <taxon>Aphidomorpha</taxon>
        <taxon>Aphidoidea</taxon>
        <taxon>Aphididae</taxon>
        <taxon>Sipha</taxon>
    </lineage>
</organism>
<dbReference type="GO" id="GO:0003964">
    <property type="term" value="F:RNA-directed DNA polymerase activity"/>
    <property type="evidence" value="ECO:0007669"/>
    <property type="project" value="UniProtKB-KW"/>
</dbReference>
<dbReference type="EMBL" id="GGMS01015843">
    <property type="protein sequence ID" value="MBY85046.1"/>
    <property type="molecule type" value="Transcribed_RNA"/>
</dbReference>
<protein>
    <submittedName>
        <fullName evidence="1">Putative RNA-directed DNA polymerase</fullName>
    </submittedName>
</protein>
<proteinExistence type="predicted"/>
<reference evidence="1" key="1">
    <citation type="submission" date="2018-04" db="EMBL/GenBank/DDBJ databases">
        <title>Transcriptome assembly of Sipha flava.</title>
        <authorList>
            <person name="Scully E.D."/>
            <person name="Geib S.M."/>
            <person name="Palmer N.A."/>
            <person name="Koch K."/>
            <person name="Bradshaw J."/>
            <person name="Heng-Moss T."/>
            <person name="Sarath G."/>
        </authorList>
    </citation>
    <scope>NUCLEOTIDE SEQUENCE</scope>
</reference>
<dbReference type="PANTHER" id="PTHR19446">
    <property type="entry name" value="REVERSE TRANSCRIPTASES"/>
    <property type="match status" value="1"/>
</dbReference>